<keyword evidence="2" id="KW-1185">Reference proteome</keyword>
<reference evidence="1 2" key="1">
    <citation type="submission" date="2020-07" db="EMBL/GenBank/DDBJ databases">
        <title>Sequencing the genomes of 1000 actinobacteria strains.</title>
        <authorList>
            <person name="Klenk H.-P."/>
        </authorList>
    </citation>
    <scope>NUCLEOTIDE SEQUENCE [LARGE SCALE GENOMIC DNA]</scope>
    <source>
        <strain evidence="1 2">DSM 44442</strain>
    </source>
</reference>
<dbReference type="AlphaFoldDB" id="A0A7Z0ELK4"/>
<dbReference type="Proteomes" id="UP000572051">
    <property type="component" value="Unassembled WGS sequence"/>
</dbReference>
<accession>A0A7Z0ELK4</accession>
<evidence type="ECO:0000313" key="2">
    <source>
        <dbReference type="Proteomes" id="UP000572051"/>
    </source>
</evidence>
<gene>
    <name evidence="1" type="ORF">HNR10_002185</name>
</gene>
<proteinExistence type="predicted"/>
<sequence>MPEVGATTPRIRMVGRRMPANRGAVPRVPSVDRNTGRRHWYGVSLPYRILR</sequence>
<comment type="caution">
    <text evidence="1">The sequence shown here is derived from an EMBL/GenBank/DDBJ whole genome shotgun (WGS) entry which is preliminary data.</text>
</comment>
<name>A0A7Z0ELK4_9ACTN</name>
<dbReference type="EMBL" id="JACCFS010000001">
    <property type="protein sequence ID" value="NYJ34304.1"/>
    <property type="molecule type" value="Genomic_DNA"/>
</dbReference>
<organism evidence="1 2">
    <name type="scientific">Nocardiopsis aegyptia</name>
    <dbReference type="NCBI Taxonomy" id="220378"/>
    <lineage>
        <taxon>Bacteria</taxon>
        <taxon>Bacillati</taxon>
        <taxon>Actinomycetota</taxon>
        <taxon>Actinomycetes</taxon>
        <taxon>Streptosporangiales</taxon>
        <taxon>Nocardiopsidaceae</taxon>
        <taxon>Nocardiopsis</taxon>
    </lineage>
</organism>
<protein>
    <submittedName>
        <fullName evidence="1">Uncharacterized protein</fullName>
    </submittedName>
</protein>
<evidence type="ECO:0000313" key="1">
    <source>
        <dbReference type="EMBL" id="NYJ34304.1"/>
    </source>
</evidence>